<evidence type="ECO:0000313" key="1">
    <source>
        <dbReference type="EMBL" id="KKN64412.1"/>
    </source>
</evidence>
<name>A0A0F9SPS4_9ZZZZ</name>
<dbReference type="AlphaFoldDB" id="A0A0F9SPS4"/>
<organism evidence="1">
    <name type="scientific">marine sediment metagenome</name>
    <dbReference type="NCBI Taxonomy" id="412755"/>
    <lineage>
        <taxon>unclassified sequences</taxon>
        <taxon>metagenomes</taxon>
        <taxon>ecological metagenomes</taxon>
    </lineage>
</organism>
<dbReference type="EMBL" id="LAZR01000556">
    <property type="protein sequence ID" value="KKN64412.1"/>
    <property type="molecule type" value="Genomic_DNA"/>
</dbReference>
<sequence length="290" mass="31978">MSDNIIKEGSMYGGWRAPRNLWQGMTTSIHADSVAKKVGMRGGTIPGTIHLSMFAPIALEIFGDKWFEKGCLSLYYTFATTDREEVRAIVKIPPEGADDVQVEAHAEMKNGQVIAKGTMSIGEPKESSYLQSLELKSSDPKELRILEGLKVGDDLKSCEILITQENAEKGLKPITDHLDYYKGKSPWGNSILSPTAIYSTMALGSERLDAEKSKAVPFYGATEIRNINGPVLVGIPYVATGKIACAGVSRKTEFYWTDCELREKKSGKLIASIRHMNRFMKAGSPLYEDD</sequence>
<comment type="caution">
    <text evidence="1">The sequence shown here is derived from an EMBL/GenBank/DDBJ whole genome shotgun (WGS) entry which is preliminary data.</text>
</comment>
<protein>
    <submittedName>
        <fullName evidence="1">Uncharacterized protein</fullName>
    </submittedName>
</protein>
<proteinExistence type="predicted"/>
<reference evidence="1" key="1">
    <citation type="journal article" date="2015" name="Nature">
        <title>Complex archaea that bridge the gap between prokaryotes and eukaryotes.</title>
        <authorList>
            <person name="Spang A."/>
            <person name="Saw J.H."/>
            <person name="Jorgensen S.L."/>
            <person name="Zaremba-Niedzwiedzka K."/>
            <person name="Martijn J."/>
            <person name="Lind A.E."/>
            <person name="van Eijk R."/>
            <person name="Schleper C."/>
            <person name="Guy L."/>
            <person name="Ettema T.J."/>
        </authorList>
    </citation>
    <scope>NUCLEOTIDE SEQUENCE</scope>
</reference>
<gene>
    <name evidence="1" type="ORF">LCGC14_0492120</name>
</gene>
<accession>A0A0F9SPS4</accession>